<dbReference type="EMBL" id="BART01011597">
    <property type="protein sequence ID" value="GAG87113.1"/>
    <property type="molecule type" value="Genomic_DNA"/>
</dbReference>
<dbReference type="PANTHER" id="PTHR40026">
    <property type="entry name" value="PROTEIN VEG"/>
    <property type="match status" value="1"/>
</dbReference>
<dbReference type="Pfam" id="PF06257">
    <property type="entry name" value="VEG"/>
    <property type="match status" value="1"/>
</dbReference>
<evidence type="ECO:0000313" key="1">
    <source>
        <dbReference type="EMBL" id="GAG87113.1"/>
    </source>
</evidence>
<dbReference type="GO" id="GO:0006355">
    <property type="term" value="P:regulation of DNA-templated transcription"/>
    <property type="evidence" value="ECO:0007669"/>
    <property type="project" value="InterPro"/>
</dbReference>
<comment type="caution">
    <text evidence="1">The sequence shown here is derived from an EMBL/GenBank/DDBJ whole genome shotgun (WGS) entry which is preliminary data.</text>
</comment>
<dbReference type="InterPro" id="IPR009366">
    <property type="entry name" value="Protein_Veg"/>
</dbReference>
<name>X1BSE2_9ZZZZ</name>
<dbReference type="Gene3D" id="2.30.30.100">
    <property type="match status" value="1"/>
</dbReference>
<dbReference type="PANTHER" id="PTHR40026:SF1">
    <property type="entry name" value="PROTEIN VEG"/>
    <property type="match status" value="1"/>
</dbReference>
<evidence type="ECO:0008006" key="2">
    <source>
        <dbReference type="Google" id="ProtNLM"/>
    </source>
</evidence>
<sequence>MPITVKERFRIMERIKDKLENLIGKKVRIRANKGRKVIIEREGQIEELYTNIFVVKVYERGKRVSRASFNFADILTGIVKISSINKDEDFFPWLSE</sequence>
<reference evidence="1" key="1">
    <citation type="journal article" date="2014" name="Front. Microbiol.">
        <title>High frequency of phylogenetically diverse reductive dehalogenase-homologous genes in deep subseafloor sedimentary metagenomes.</title>
        <authorList>
            <person name="Kawai M."/>
            <person name="Futagami T."/>
            <person name="Toyoda A."/>
            <person name="Takaki Y."/>
            <person name="Nishi S."/>
            <person name="Hori S."/>
            <person name="Arai W."/>
            <person name="Tsubouchi T."/>
            <person name="Morono Y."/>
            <person name="Uchiyama I."/>
            <person name="Ito T."/>
            <person name="Fujiyama A."/>
            <person name="Inagaki F."/>
            <person name="Takami H."/>
        </authorList>
    </citation>
    <scope>NUCLEOTIDE SEQUENCE</scope>
    <source>
        <strain evidence="1">Expedition CK06-06</strain>
    </source>
</reference>
<gene>
    <name evidence="1" type="ORF">S01H4_24629</name>
</gene>
<protein>
    <recommendedName>
        <fullName evidence="2">Veg protein</fullName>
    </recommendedName>
</protein>
<proteinExistence type="predicted"/>
<dbReference type="AlphaFoldDB" id="X1BSE2"/>
<organism evidence="1">
    <name type="scientific">marine sediment metagenome</name>
    <dbReference type="NCBI Taxonomy" id="412755"/>
    <lineage>
        <taxon>unclassified sequences</taxon>
        <taxon>metagenomes</taxon>
        <taxon>ecological metagenomes</taxon>
    </lineage>
</organism>
<accession>X1BSE2</accession>